<keyword evidence="3" id="KW-1185">Reference proteome</keyword>
<dbReference type="AlphaFoldDB" id="A0A2T9YA64"/>
<evidence type="ECO:0000256" key="1">
    <source>
        <dbReference type="SAM" id="MobiDB-lite"/>
    </source>
</evidence>
<comment type="caution">
    <text evidence="2">The sequence shown here is derived from an EMBL/GenBank/DDBJ whole genome shotgun (WGS) entry which is preliminary data.</text>
</comment>
<organism evidence="2 3">
    <name type="scientific">Smittium simulii</name>
    <dbReference type="NCBI Taxonomy" id="133385"/>
    <lineage>
        <taxon>Eukaryota</taxon>
        <taxon>Fungi</taxon>
        <taxon>Fungi incertae sedis</taxon>
        <taxon>Zoopagomycota</taxon>
        <taxon>Kickxellomycotina</taxon>
        <taxon>Harpellomycetes</taxon>
        <taxon>Harpellales</taxon>
        <taxon>Legeriomycetaceae</taxon>
        <taxon>Smittium</taxon>
    </lineage>
</organism>
<accession>A0A2T9YA64</accession>
<name>A0A2T9YA64_9FUNG</name>
<proteinExistence type="predicted"/>
<evidence type="ECO:0000313" key="2">
    <source>
        <dbReference type="EMBL" id="PVU89231.1"/>
    </source>
</evidence>
<dbReference type="EMBL" id="MBFR01000329">
    <property type="protein sequence ID" value="PVU89231.1"/>
    <property type="molecule type" value="Genomic_DNA"/>
</dbReference>
<reference evidence="2 3" key="1">
    <citation type="journal article" date="2018" name="MBio">
        <title>Comparative Genomics Reveals the Core Gene Toolbox for the Fungus-Insect Symbiosis.</title>
        <authorList>
            <person name="Wang Y."/>
            <person name="Stata M."/>
            <person name="Wang W."/>
            <person name="Stajich J.E."/>
            <person name="White M.M."/>
            <person name="Moncalvo J.M."/>
        </authorList>
    </citation>
    <scope>NUCLEOTIDE SEQUENCE [LARGE SCALE GENOMIC DNA]</scope>
    <source>
        <strain evidence="2 3">SWE-8-4</strain>
    </source>
</reference>
<dbReference type="STRING" id="133385.A0A2T9YA64"/>
<gene>
    <name evidence="2" type="ORF">BB561_005474</name>
</gene>
<feature type="compositionally biased region" description="Basic and acidic residues" evidence="1">
    <location>
        <begin position="171"/>
        <end position="180"/>
    </location>
</feature>
<protein>
    <submittedName>
        <fullName evidence="2">Uncharacterized protein</fullName>
    </submittedName>
</protein>
<feature type="region of interest" description="Disordered" evidence="1">
    <location>
        <begin position="171"/>
        <end position="235"/>
    </location>
</feature>
<feature type="compositionally biased region" description="Polar residues" evidence="1">
    <location>
        <begin position="194"/>
        <end position="207"/>
    </location>
</feature>
<sequence length="403" mass="46470">MTETNLWREFAKLPIIKKFIHEHANKVVSMEFRRASLNKRIAEKKEEYTPGKVSLAVLNFVENQTRNLPGSEELAKTIEQQTISIQVMDLKKKVENMTAQLKEEDMNFAIKIARLAESTHQYDPEEMTKFEEDLDDLITEICDEIRTRFTMTQIKAKEKKALKLKIREERLNKMDKDNHQQPKKLAAPKGNPKSAKNTTKGSKTSGSKNPKNAAKPKKKAPVQKGKVAALAKGGKPPPKKINFNSLYKINNGYLISQQNSFYSTGLEILNLGHKFVPILDGNTQKDYRNQLDDFKSYLKNTLKRKKINYKTTEDYINKIDREFSDILEKQTEEIPAKIPKSIKKIIDNGKIRTINSDKNLGPVAVYTKYYNEQILKILDNKKNYKSIDKNKKKLLYKVEKATT</sequence>
<evidence type="ECO:0000313" key="3">
    <source>
        <dbReference type="Proteomes" id="UP000245383"/>
    </source>
</evidence>
<dbReference type="Proteomes" id="UP000245383">
    <property type="component" value="Unassembled WGS sequence"/>
</dbReference>
<feature type="compositionally biased region" description="Low complexity" evidence="1">
    <location>
        <begin position="222"/>
        <end position="234"/>
    </location>
</feature>